<protein>
    <submittedName>
        <fullName evidence="2">Uncharacterized protein</fullName>
    </submittedName>
</protein>
<feature type="region of interest" description="Disordered" evidence="1">
    <location>
        <begin position="37"/>
        <end position="77"/>
    </location>
</feature>
<name>A0ABW9G4W4_9GAMM</name>
<dbReference type="EMBL" id="JBEQCT010000002">
    <property type="protein sequence ID" value="MFM2484603.1"/>
    <property type="molecule type" value="Genomic_DNA"/>
</dbReference>
<keyword evidence="3" id="KW-1185">Reference proteome</keyword>
<reference evidence="2 3" key="1">
    <citation type="journal article" date="2013" name="Int. J. Syst. Evol. Microbiol.">
        <title>Celerinatantimonas yamalensis sp. nov., a cold-adapted diazotrophic bacterium from a cold permafrost brine.</title>
        <authorList>
            <person name="Shcherbakova V."/>
            <person name="Chuvilskaya N."/>
            <person name="Rivkina E."/>
            <person name="Demidov N."/>
            <person name="Uchaeva V."/>
            <person name="Suetin S."/>
            <person name="Suzina N."/>
            <person name="Gilichinsky D."/>
        </authorList>
    </citation>
    <scope>NUCLEOTIDE SEQUENCE [LARGE SCALE GENOMIC DNA]</scope>
    <source>
        <strain evidence="2 3">C7</strain>
    </source>
</reference>
<accession>A0ABW9G4W4</accession>
<proteinExistence type="predicted"/>
<sequence length="114" mass="13018">MQNDYGYNLGAASFESVYHARQRIRAEAPVKNLTDYTAERQQASPGTKIFTSDDVPPNQSADQLRQEHNAKVANSKQIREAMDRTVHNSATHIRKYYEMMQEMGDRGQILMARA</sequence>
<organism evidence="2 3">
    <name type="scientific">Celerinatantimonas yamalensis</name>
    <dbReference type="NCBI Taxonomy" id="559956"/>
    <lineage>
        <taxon>Bacteria</taxon>
        <taxon>Pseudomonadati</taxon>
        <taxon>Pseudomonadota</taxon>
        <taxon>Gammaproteobacteria</taxon>
        <taxon>Celerinatantimonadaceae</taxon>
        <taxon>Celerinatantimonas</taxon>
    </lineage>
</organism>
<evidence type="ECO:0000256" key="1">
    <source>
        <dbReference type="SAM" id="MobiDB-lite"/>
    </source>
</evidence>
<comment type="caution">
    <text evidence="2">The sequence shown here is derived from an EMBL/GenBank/DDBJ whole genome shotgun (WGS) entry which is preliminary data.</text>
</comment>
<dbReference type="RefSeq" id="WP_408622787.1">
    <property type="nucleotide sequence ID" value="NZ_JBEQCT010000002.1"/>
</dbReference>
<gene>
    <name evidence="2" type="ORF">ABUE30_05905</name>
</gene>
<dbReference type="Proteomes" id="UP001629953">
    <property type="component" value="Unassembled WGS sequence"/>
</dbReference>
<evidence type="ECO:0000313" key="2">
    <source>
        <dbReference type="EMBL" id="MFM2484603.1"/>
    </source>
</evidence>
<evidence type="ECO:0000313" key="3">
    <source>
        <dbReference type="Proteomes" id="UP001629953"/>
    </source>
</evidence>